<dbReference type="InterPro" id="IPR000983">
    <property type="entry name" value="Bac_GSPG_pilin"/>
</dbReference>
<evidence type="ECO:0000313" key="3">
    <source>
        <dbReference type="EMBL" id="KTC94113.1"/>
    </source>
</evidence>
<evidence type="ECO:0000256" key="2">
    <source>
        <dbReference type="SAM" id="Phobius"/>
    </source>
</evidence>
<dbReference type="RefSeq" id="WP_058527405.1">
    <property type="nucleotide sequence ID" value="NZ_CAAAHY010000006.1"/>
</dbReference>
<gene>
    <name evidence="3" type="primary">pilE_2</name>
    <name evidence="3" type="ORF">Lery_2280</name>
</gene>
<keyword evidence="4" id="KW-1185">Reference proteome</keyword>
<evidence type="ECO:0000256" key="1">
    <source>
        <dbReference type="ARBA" id="ARBA00022481"/>
    </source>
</evidence>
<dbReference type="Gene3D" id="3.30.700.10">
    <property type="entry name" value="Glycoprotein, Type 4 Pilin"/>
    <property type="match status" value="1"/>
</dbReference>
<dbReference type="PRINTS" id="PR00813">
    <property type="entry name" value="BCTERIALGSPG"/>
</dbReference>
<keyword evidence="1" id="KW-0488">Methylation</keyword>
<dbReference type="SUPFAM" id="SSF54523">
    <property type="entry name" value="Pili subunits"/>
    <property type="match status" value="1"/>
</dbReference>
<feature type="transmembrane region" description="Helical" evidence="2">
    <location>
        <begin position="27"/>
        <end position="49"/>
    </location>
</feature>
<dbReference type="AlphaFoldDB" id="A0A0W0TES7"/>
<dbReference type="InterPro" id="IPR045584">
    <property type="entry name" value="Pilin-like"/>
</dbReference>
<dbReference type="Proteomes" id="UP000054773">
    <property type="component" value="Unassembled WGS sequence"/>
</dbReference>
<protein>
    <submittedName>
        <fullName evidence="3">Tfp pilus assembly protein, major type IV pilin class A</fullName>
    </submittedName>
</protein>
<accession>A0A0W0TES7</accession>
<evidence type="ECO:0000313" key="4">
    <source>
        <dbReference type="Proteomes" id="UP000054773"/>
    </source>
</evidence>
<dbReference type="STRING" id="448.Lery_2280"/>
<proteinExistence type="predicted"/>
<dbReference type="InterPro" id="IPR012902">
    <property type="entry name" value="N_methyl_site"/>
</dbReference>
<keyword evidence="2" id="KW-0812">Transmembrane</keyword>
<dbReference type="EMBL" id="LNYA01000034">
    <property type="protein sequence ID" value="KTC94113.1"/>
    <property type="molecule type" value="Genomic_DNA"/>
</dbReference>
<dbReference type="PATRIC" id="fig|448.7.peg.2397"/>
<comment type="caution">
    <text evidence="3">The sequence shown here is derived from an EMBL/GenBank/DDBJ whole genome shotgun (WGS) entry which is preliminary data.</text>
</comment>
<keyword evidence="2" id="KW-1133">Transmembrane helix</keyword>
<name>A0A0W0TES7_LEGER</name>
<dbReference type="GO" id="GO:0015627">
    <property type="term" value="C:type II protein secretion system complex"/>
    <property type="evidence" value="ECO:0007669"/>
    <property type="project" value="InterPro"/>
</dbReference>
<dbReference type="GO" id="GO:0015628">
    <property type="term" value="P:protein secretion by the type II secretion system"/>
    <property type="evidence" value="ECO:0007669"/>
    <property type="project" value="InterPro"/>
</dbReference>
<organism evidence="3 4">
    <name type="scientific">Legionella erythra</name>
    <dbReference type="NCBI Taxonomy" id="448"/>
    <lineage>
        <taxon>Bacteria</taxon>
        <taxon>Pseudomonadati</taxon>
        <taxon>Pseudomonadota</taxon>
        <taxon>Gammaproteobacteria</taxon>
        <taxon>Legionellales</taxon>
        <taxon>Legionellaceae</taxon>
        <taxon>Legionella</taxon>
    </lineage>
</organism>
<sequence>MLKTKLGLLQVRALTWPKFNKKQGYTLFELMLAAGIVGVLSVIFIPGYYRYVTRVNMTTATADIKTVEMAIEKYYGENNQYPPNLATLGINLRDPWGNPYRYLNILNGGPSAKGMARKDKNLVPINSDYDLYSSGEDGASVSPLTAKASQDDVVRANNGAYIGPAADY</sequence>
<keyword evidence="2" id="KW-0472">Membrane</keyword>
<dbReference type="NCBIfam" id="TIGR02532">
    <property type="entry name" value="IV_pilin_GFxxxE"/>
    <property type="match status" value="1"/>
</dbReference>
<reference evidence="3 4" key="1">
    <citation type="submission" date="2015-11" db="EMBL/GenBank/DDBJ databases">
        <title>Genomic analysis of 38 Legionella species identifies large and diverse effector repertoires.</title>
        <authorList>
            <person name="Burstein D."/>
            <person name="Amaro F."/>
            <person name="Zusman T."/>
            <person name="Lifshitz Z."/>
            <person name="Cohen O."/>
            <person name="Gilbert J.A."/>
            <person name="Pupko T."/>
            <person name="Shuman H.A."/>
            <person name="Segal G."/>
        </authorList>
    </citation>
    <scope>NUCLEOTIDE SEQUENCE [LARGE SCALE GENOMIC DNA]</scope>
    <source>
        <strain evidence="3 4">SE-32A-C8</strain>
    </source>
</reference>
<dbReference type="OrthoDB" id="5296638at2"/>